<protein>
    <submittedName>
        <fullName evidence="6">Bacitracin synthase 1 (BA1)</fullName>
    </submittedName>
</protein>
<feature type="region of interest" description="Disordered" evidence="4">
    <location>
        <begin position="3093"/>
        <end position="3121"/>
    </location>
</feature>
<reference evidence="6 7" key="1">
    <citation type="submission" date="2024-02" db="EMBL/GenBank/DDBJ databases">
        <authorList>
            <person name="Chen Y."/>
            <person name="Shah S."/>
            <person name="Dougan E. K."/>
            <person name="Thang M."/>
            <person name="Chan C."/>
        </authorList>
    </citation>
    <scope>NUCLEOTIDE SEQUENCE [LARGE SCALE GENOMIC DNA]</scope>
</reference>
<dbReference type="Gene3D" id="3.40.50.12780">
    <property type="entry name" value="N-terminal domain of ligase-like"/>
    <property type="match status" value="7"/>
</dbReference>
<dbReference type="InterPro" id="IPR001242">
    <property type="entry name" value="Condensation_dom"/>
</dbReference>
<comment type="caution">
    <text evidence="6">The sequence shown here is derived from an EMBL/GenBank/DDBJ whole genome shotgun (WGS) entry which is preliminary data.</text>
</comment>
<dbReference type="Gene3D" id="3.30.559.10">
    <property type="entry name" value="Chloramphenicol acetyltransferase-like domain"/>
    <property type="match status" value="4"/>
</dbReference>
<dbReference type="InterPro" id="IPR006162">
    <property type="entry name" value="Ppantetheine_attach_site"/>
</dbReference>
<feature type="compositionally biased region" description="Basic and acidic residues" evidence="4">
    <location>
        <begin position="3093"/>
        <end position="3115"/>
    </location>
</feature>
<feature type="region of interest" description="Disordered" evidence="4">
    <location>
        <begin position="3454"/>
        <end position="3475"/>
    </location>
</feature>
<proteinExistence type="predicted"/>
<dbReference type="InterPro" id="IPR045851">
    <property type="entry name" value="AMP-bd_C_sf"/>
</dbReference>
<dbReference type="SUPFAM" id="SSF47336">
    <property type="entry name" value="ACP-like"/>
    <property type="match status" value="1"/>
</dbReference>
<keyword evidence="1" id="KW-0596">Phosphopantetheine</keyword>
<evidence type="ECO:0000259" key="5">
    <source>
        <dbReference type="PROSITE" id="PS50075"/>
    </source>
</evidence>
<accession>A0ABP0I2X7</accession>
<name>A0ABP0I2X7_9DINO</name>
<dbReference type="Pfam" id="PF00550">
    <property type="entry name" value="PP-binding"/>
    <property type="match status" value="1"/>
</dbReference>
<dbReference type="InterPro" id="IPR042099">
    <property type="entry name" value="ANL_N_sf"/>
</dbReference>
<evidence type="ECO:0000313" key="7">
    <source>
        <dbReference type="Proteomes" id="UP001642464"/>
    </source>
</evidence>
<sequence>MAKSSVTPAEDGPGWVKKMRRVVISGGPLRGARYGDIPESEVARWSKSYKGDARFGQYCKQFMASKLIEGVQVWVFAHALQGLLEDAEGQVRERSSSPCVRWICSPRHTEKLSETSTTPDIPSTVKGNLTGTACDSRLLSLPSNRWVSTANAWGNMGRCGEVVMEQTWEDVGWSGDMELDLPLGHVAIEEERNGEKLAPWLPWLRVAPRGVTSYELLLAKMTSLAKSLRELHAKGAGPVAFWLRRGAEAIALALAAMEADLGAIRAIPPMAAAGHGYLPCDETLPPMRVLQMLTIAGAGLLVSTAEKCALLEENWGLCRNDVGIVNRAEPGIASKFSARTKRRKTVRLNSVRRKEQKLHDEGWSGLMLPLETLASGFKAAMGWEALTVPEHLQLPERGALERRSGDDDVTLQLAYVIFTSGSTGRPKGVAVSHRSIVHLIAARNPQCGNRTGPCGPRDQEWVNTSYEINEADVLLFVTSMGFDLSCYDIFGTLAAGARLLVSSSTSTRLALLEETTFWDSAPAVLEPAVSSRCPLRTIFLSGDWVPLRLVATLRRCFPAARVVALGGATEATVWSNSFEVAKIHPCWRSVPYGRYWVHTGAAGSALSPGAGTELGSPGSALTPLGLPGALCITGLGVARGYVGDAARTAERFFVTGAGASSREAHRGYWTGDVVRVTVEDPWNELKDEEENLAGSELVLEFLGRADNQVKIHGHRIELDEVHHALTLDGSAVSAAVLVRATGRHGERSLVAFVTPMEVDLESLRGSLEERLPSWMIPDVIVPLAALPLTSSGKVDRHQLESMDLSESLPESQAALAATLEAFRQVLGVDVAPSDDFFEPRGAEKARSFMLGGQSLAALRLRRLLRADGNGVTLRRGKTDRPEIFELRTPARTRLIAQRLRCAARPLEPPSAVGAVGEGSSHLRARALLGHGLKLSVKRWYSIPFAYRLRGERLDVDRLRRALCSVLRRHELLRTLLKEAEGPIRIRVIRQMTEGDEEILSAALQTAICDRIGAQASMGVVLPELLFPCCQRATEECFKRGVHQSIGRGHGVVDPWSNGDGYVTAHLYGSAIRLYVNVHHVAFDGGSLRYFQRDLWAFYEVRSCGAADLALPPLPSLLASSLSRQQRQQRGSESGAQLVVMMERLKGCTFQLQLPRAAPGRGAPQRWTSFAPAEPVRRLAQQEGVTEFTVLLAAYGALLGRCCQQKDLVIGIPVSRRHSYDGTEQMVGCFVNTSLVRVCLTEQHHALSFRSILGVVVSVGGEDHSGPANAETSSHATVKAAIELRALEQPWPYPTRPKRYETRPGQVQEQLLAALQTSHVPFQKLLQELRPEAMMHDPAVPWTIMDLLGTSELQTMFDVHEEVARGVVSQPWSLTHLDVKQDAKFELSLDLVRSRRFDGYKALWELRDGCGEWLAAQWAELLTELHVELKPWTWLAPSERRQLHEGCVGSSVPLPQLAVHQLILQQAKRTPKSCAAGRCLSFEMLVAASARVASKLTDFARRRVGVDLRLLFGSWHRLACRACRKLLADRPVILLDRLAMLGANMRGCPGDLGYRGTCSWPPHGLAAKDSYVEEMAAKAAKKQALLDLLLGLSPAHHPAGLCDYATRFGFTGPLLLPSLLGILLAESAYVPLPGDLPEERLRSMVWDAEVKILVTSAEERPNARSAHVGHREMYVLFTSGVSVSHSAVLSHVLSCCAKFHLTAMDSVLQSIALPFDFAVSQCPAQQPSRRMDIPSRRMRGKRFFFWRADRLYPYLVLGGSLLMPKEMDSKDPGALAILAAQDQADPKLCFGALRRINLGGEAVNQRLLERTASRFDSSRLFVTYGPTEAAVDTTTAEFTAGPGGMDGTGGTRVHRCIGWPDAYRAVHLEGEGGEDDGLVVLGSVGMLKVAGPGLALGYLQVEQAEVFMDAQCGAGKHYKTGDLVRWGKEGLEFLGRRDSQAPKSVRRDGLGVAEAAVLLAAPGGVEPEEPVLVAFVSRSEDEWLAPPSLHALPAPLRPRHVVPITAWPRSPTGKLDRQRLAQEAKELLEGRAETQDFSEKGRCFLDLLGQLLRKDLRAAELQQSFLRLGGDSVLAIRLSAKLREQQIYVTPGRWKGMMGSSSVWHLASEMDAVTSGSAKCLEVAEGDVPLSPMQRRFFDLQLFPHPLDVETVRRCAWRLAERHDMLRASFNGTVQSVRPRSEAPASVQVLDVGDVRLEQLDDFCQYLQGQVRLEGPSEAGSQRLLLVCHHLVVDLVSWQVMVEDLEKCFLLGLLFAGLVYDKMKLLEHERCPAETLKLSPILASFKEYACLKKIPETPEVDRDLAWAAQAASDALDAVLFGVRHLDVPSCDLKPLELLLVALTQAAQSALGCRSFWVDLESHGRDVDEDVACDFGQTVGHRRNGQKMVSGNRSLDLAVREVKHRLRSTAASPACASEQLVLAPEWETLAQHDMRAGLRGATPALTQPEQHLAAAKEFWRLRAPCELGGHASVWRVTPPEFDAWVNQWFAGRSEQIDEIFPCTPLQEGMMSETLMNPSANVEQSCHLIRGSMARWRAAWSRVVSRHAALRASTFFPLLPSPHLALQTEDLQVVFEDEFTEWHQGLLSLLTKSEANGTPWGCLVRDVLTNDAERGFHCGGPLLRFQVFEDGLYLCIRSEHHAISDGWSNPVLLDEAMKIYAGRWTSVLTYRQWEETWDFEELTSGEAQVPWQRIPHSARDYQQLRWELPSLEPSDEGITSAALFHAAWAMALVWGPVDVAEAGRPDAATARDVVFGVVLSGRDAPVCGIEGMVGLLICTLPLRVKIHRETSCIDLAMSIQNSLRELAEHQLLGFTGRESTAVDYSWEDCRPSGRIQRISELFETMLVFENYPSEGGLTQENTTQAECEAGGERGAAGERMELLMDAADGTGRHSTPVMDDLVFQHESMPITGAELPLVAVIVPEGVAKASKGMQLTLRFDASKHCSSMVRSLAQNLELLLAAQQRWPKCCCVELLAALPILRCFEGLRDAIESVPWARALTLGEAMDAPLPLVVPRARSSRFQVKLSDFVPQDVGDVFEAAKNLGQSFSRLAQAEAVTWRRLGQLDGCMVTVVVQSSLLAEALGLSGPLPLRVDRAPAEGVRDRETKKKRRPLGDGKESIQPSADVVKASGRGNCVEGEVQNHSSNPERLTKEYHDVQFTAAVLWYSPYDDLYNPDGCLAENGREIGLTGPGPSPRCDVVPTDGGIDMAHSVWLYGEDENFGALLLSCLQGALCIEDRRLLHELFYQRAAACKAHPALVCYDDEGLGRAKSSDGPWPPTVRNPRRGTRRSGFRRRSGRSVRRVDAKESMGFSLPKVVITALAILETGGIYVPCDERLPWGRVANMVSLAAVKVLVAGRRSRRSYPGCELDDLEGLLPCGAFGSAFGHALLLVIGFLMLGWCSRPQIEGIPDGLNEELLITTAEELFEDQDRQPKGVAVTHRSIVHLVDWVSHGRDRWTVGPEGPKDRKGRDGPKGNSTYQITSEDSLLFVTSIGFDLSCYDMFGSLAAGSTIHMARNHLPEKLLKILTEQKITFWNSAPQVFSALGDLDGGTWRKNPKHTPPRSPEVAVSSKCLPAASDAGSDGSRVARQMPSHASGLDEALKGLRLIFLSGDWIPLALARKILAGARSGAVQPDVKLVALGGATEVTVWSNYFEVEEVDSAWRSIPYGRPIWNHQYYCLSDASDVMTVHLGMTGQLYIGGVGVAEGYVGRPDLTAERFRTNPFRHGRPLGRNDRLYHTGDVVRFMPLKPWGVSRISSGRLALRADEVVLEFLGRCDSQVKIRGFRVEVTEVEEVIRQLGAEAAVLALPGVDSDLELVGFLVGTEADLKRVKEGLDELPLSANGKLDREAARSVQPPAAEDTEIVLRVATAFQEILGLDAMPSMDVNFFELGGHSLSAMQLQRVLETGSERGRGSRRLSLREVFQHPTVAGLAKLLAEEGRITPIPITRRGRSRPSYNVPFAWRVTGVSHLHLAAAIVKLLRRHEILRTVLLGGVSQDGKLELSQEILPLDVEIPLDMLAARNFLCPWFSVERADSSAAAELMREDAVKGQGGCGGGDGFELDRGVMRARLFAVGEEEFLLYFNIHHVAFDAASQVILEKELCMDLLGKQMPEEGSRARYVDYAQWHRRWLEEGEAERCLRYWRKKLVGAPLHRPWPQLVTDSGSSGATVISTWPAPVSGALRALARRHGSSEMVLMLSLFGLLLSIHLGEDLLVGIPEAGRSGDPQLDDIIGFFVNTLPIRLSCPTQATFKDLLERTQATLLEAIEHSALPFQAVADLRQEKGHQGGLQAFFQHTHDVTVASELLEPFDFGTWPALAKFEVSLHTSLDDQGGRLRWEFMPEVVPHSFVKLLDRHLAAMAERLASNTPGALCMPLWRLREPPWDLRHAVLHDWTASVSPPLPECRLEDLLEQQAKRTPQQTAVLCVEASQRLSYRELLEESQELAEILIKIYDASGSSCAPTGSCSFPAAPVLDVFRVGLLTERGLDLPVMVFAVLTAGGAFVPLSPDFPAERLKWISQDAQVAVLLATPSTAEPAALLASAFHPVLPLHVVSARSRSTGRLRRPTRRRRTRARSSAYVLFTSGSTGRPKGVVVSQQALVSHLMPYLRVLKLTAGDKVLLTSSFTFDMAYSQLFGALLSGAQLIITSENPMIDPEHLRQILYEQQISFTTLVPSVLSFMNECEMPFPLPLRHLGCGGEALASKALLDFFQSARNQSKSENPVDVQVHNRYGPTECAINALLLGPFSLKSHGTRCSKVEAVPIGWPSGSRQIWIQGFGLEKGELVLAGAGLALGYTSTSPLRRGPFAENLRGAGRCYGSGDMAARALDELGTLGCVSFCGRSDAQVKLHGQRIELGEIEQAILECPEVESCRVILVAERLVAFVSGKCEQSEQTCQQALLHCAKLLPRAMIPSFHWIAGWPRSSSGKIDLQALASRAVAHPAVVSDGEVVPGVVLPRMSEWSGLEGQVQVLMKTLAELGLGDTSPSSRVSSLGLNSLLALRVSRNCAQQGVKISLQRLLGDGTVEDAIEPGDGLDPIEEGLELLLGRTALEFRLLGSDLHGEQPWELLLCPGDGGVGLEGYRPLALALNHVCRTRVVDGLLSVEAGSLKTLAKELWNCAGERSGSRILLGHSWGCALACEMAELEPVEALWLLDPSHQHFAHTQPQAAQARSSQPRGHETMEMMESLLRLTGSAPDLQALLPAVRAGDVDVLEKVLGPRNAQRLGRVAESRSRNLTLPAVLHGTSLARSIHVVLASDCPSMSRQERCLDVEKMMSGISTTWSMSWTTGNHFSMLEPSNCWELASQLLRSLDDTELTD</sequence>
<feature type="compositionally biased region" description="Basic and acidic residues" evidence="4">
    <location>
        <begin position="3454"/>
        <end position="3470"/>
    </location>
</feature>
<dbReference type="Proteomes" id="UP001642464">
    <property type="component" value="Unassembled WGS sequence"/>
</dbReference>
<dbReference type="PROSITE" id="PS00455">
    <property type="entry name" value="AMP_BINDING"/>
    <property type="match status" value="2"/>
</dbReference>
<dbReference type="EMBL" id="CAXAMM010002370">
    <property type="protein sequence ID" value="CAK8995917.1"/>
    <property type="molecule type" value="Genomic_DNA"/>
</dbReference>
<dbReference type="SMART" id="SM00823">
    <property type="entry name" value="PKS_PP"/>
    <property type="match status" value="1"/>
</dbReference>
<evidence type="ECO:0000256" key="2">
    <source>
        <dbReference type="ARBA" id="ARBA00022553"/>
    </source>
</evidence>
<organism evidence="6 7">
    <name type="scientific">Durusdinium trenchii</name>
    <dbReference type="NCBI Taxonomy" id="1381693"/>
    <lineage>
        <taxon>Eukaryota</taxon>
        <taxon>Sar</taxon>
        <taxon>Alveolata</taxon>
        <taxon>Dinophyceae</taxon>
        <taxon>Suessiales</taxon>
        <taxon>Symbiodiniaceae</taxon>
        <taxon>Durusdinium</taxon>
    </lineage>
</organism>
<dbReference type="PANTHER" id="PTHR45527:SF1">
    <property type="entry name" value="FATTY ACID SYNTHASE"/>
    <property type="match status" value="1"/>
</dbReference>
<dbReference type="InterPro" id="IPR029058">
    <property type="entry name" value="AB_hydrolase_fold"/>
</dbReference>
<keyword evidence="7" id="KW-1185">Reference proteome</keyword>
<dbReference type="InterPro" id="IPR023213">
    <property type="entry name" value="CAT-like_dom_sf"/>
</dbReference>
<evidence type="ECO:0000256" key="3">
    <source>
        <dbReference type="ARBA" id="ARBA00022598"/>
    </source>
</evidence>
<dbReference type="Gene3D" id="3.30.559.30">
    <property type="entry name" value="Nonribosomal peptide synthetase, condensation domain"/>
    <property type="match status" value="3"/>
</dbReference>
<dbReference type="InterPro" id="IPR036736">
    <property type="entry name" value="ACP-like_sf"/>
</dbReference>
<dbReference type="PROSITE" id="PS50075">
    <property type="entry name" value="CARRIER"/>
    <property type="match status" value="1"/>
</dbReference>
<dbReference type="Gene3D" id="3.40.50.1820">
    <property type="entry name" value="alpha/beta hydrolase"/>
    <property type="match status" value="1"/>
</dbReference>
<dbReference type="SUPFAM" id="SSF53474">
    <property type="entry name" value="alpha/beta-Hydrolases"/>
    <property type="match status" value="1"/>
</dbReference>
<dbReference type="Gene3D" id="1.10.1200.10">
    <property type="entry name" value="ACP-like"/>
    <property type="match status" value="1"/>
</dbReference>
<keyword evidence="2" id="KW-0597">Phosphoprotein</keyword>
<feature type="domain" description="Carrier" evidence="5">
    <location>
        <begin position="3856"/>
        <end position="3937"/>
    </location>
</feature>
<keyword evidence="3" id="KW-0436">Ligase</keyword>
<evidence type="ECO:0000256" key="4">
    <source>
        <dbReference type="SAM" id="MobiDB-lite"/>
    </source>
</evidence>
<dbReference type="Pfam" id="PF00501">
    <property type="entry name" value="AMP-binding"/>
    <property type="match status" value="4"/>
</dbReference>
<dbReference type="SUPFAM" id="SSF56801">
    <property type="entry name" value="Acetyl-CoA synthetase-like"/>
    <property type="match status" value="4"/>
</dbReference>
<feature type="region of interest" description="Disordered" evidence="4">
    <location>
        <begin position="3265"/>
        <end position="3295"/>
    </location>
</feature>
<dbReference type="PROSITE" id="PS00012">
    <property type="entry name" value="PHOSPHOPANTETHEINE"/>
    <property type="match status" value="1"/>
</dbReference>
<evidence type="ECO:0000313" key="6">
    <source>
        <dbReference type="EMBL" id="CAK8995917.1"/>
    </source>
</evidence>
<dbReference type="SUPFAM" id="SSF52777">
    <property type="entry name" value="CoA-dependent acyltransferases"/>
    <property type="match status" value="7"/>
</dbReference>
<evidence type="ECO:0000256" key="1">
    <source>
        <dbReference type="ARBA" id="ARBA00022450"/>
    </source>
</evidence>
<feature type="compositionally biased region" description="Basic residues" evidence="4">
    <location>
        <begin position="3279"/>
        <end position="3295"/>
    </location>
</feature>
<dbReference type="InterPro" id="IPR000873">
    <property type="entry name" value="AMP-dep_synth/lig_dom"/>
</dbReference>
<gene>
    <name evidence="6" type="ORF">SCF082_LOCUS4568</name>
</gene>
<dbReference type="Pfam" id="PF00668">
    <property type="entry name" value="Condensation"/>
    <property type="match status" value="3"/>
</dbReference>
<dbReference type="InterPro" id="IPR020806">
    <property type="entry name" value="PKS_PP-bd"/>
</dbReference>
<dbReference type="PANTHER" id="PTHR45527">
    <property type="entry name" value="NONRIBOSOMAL PEPTIDE SYNTHETASE"/>
    <property type="match status" value="1"/>
</dbReference>
<dbReference type="Gene3D" id="3.30.300.30">
    <property type="match status" value="4"/>
</dbReference>
<dbReference type="InterPro" id="IPR020845">
    <property type="entry name" value="AMP-binding_CS"/>
</dbReference>
<dbReference type="InterPro" id="IPR009081">
    <property type="entry name" value="PP-bd_ACP"/>
</dbReference>